<sequence>MLISIIIPTRERARYLRHSLATALAIDDDRLEIIVSDNASTDGTRDLVTSLSDPRLRYLNTGDRVSMRMNFEFAFQHATGDYIISFGDDDGIIPGQFPMLRHLLATRRPDAASWSLPAYGWPVDGYGTKVGGIRFTVHDCFGHPERVEPAEARMILESGQMHQFSRLPRIYHGAMSRNLLDRMKDPAGVLFRARSPDIYASFRAVVMGGTFDFYPHPFSINGHSPASTGGSMNAVGDRQQGGAADTRFLVETRTDPVEDIIPITMSMALAYLGTAQTAAAVVPPQPFAPDYQRWYVAALRDMRRKGPEVAGMIDNSLIAHAAQFGAEKALSTARNSRGFDWSILTHKLSQGLGKIRKANSFRLLAEADGMNTIETAARMCDIVLAQDAEEILAGKMKPAEAWQRAIGRSGGYARQM</sequence>
<dbReference type="Pfam" id="PF00535">
    <property type="entry name" value="Glycos_transf_2"/>
    <property type="match status" value="1"/>
</dbReference>
<comment type="caution">
    <text evidence="2">The sequence shown here is derived from an EMBL/GenBank/DDBJ whole genome shotgun (WGS) entry which is preliminary data.</text>
</comment>
<dbReference type="Proteomes" id="UP000474758">
    <property type="component" value="Unassembled WGS sequence"/>
</dbReference>
<dbReference type="RefSeq" id="WP_165046550.1">
    <property type="nucleotide sequence ID" value="NZ_JAALFE010000001.1"/>
</dbReference>
<keyword evidence="3" id="KW-1185">Reference proteome</keyword>
<dbReference type="InterPro" id="IPR029044">
    <property type="entry name" value="Nucleotide-diphossugar_trans"/>
</dbReference>
<dbReference type="CDD" id="cd00761">
    <property type="entry name" value="Glyco_tranf_GTA_type"/>
    <property type="match status" value="1"/>
</dbReference>
<dbReference type="GO" id="GO:0016740">
    <property type="term" value="F:transferase activity"/>
    <property type="evidence" value="ECO:0007669"/>
    <property type="project" value="UniProtKB-KW"/>
</dbReference>
<dbReference type="SUPFAM" id="SSF53448">
    <property type="entry name" value="Nucleotide-diphospho-sugar transferases"/>
    <property type="match status" value="1"/>
</dbReference>
<evidence type="ECO:0000313" key="2">
    <source>
        <dbReference type="EMBL" id="NGQ89450.1"/>
    </source>
</evidence>
<protein>
    <submittedName>
        <fullName evidence="2">Glycosyltransferase family 2 protein</fullName>
    </submittedName>
</protein>
<dbReference type="Gene3D" id="3.90.550.10">
    <property type="entry name" value="Spore Coat Polysaccharide Biosynthesis Protein SpsA, Chain A"/>
    <property type="match status" value="1"/>
</dbReference>
<dbReference type="EMBL" id="JAALFE010000001">
    <property type="protein sequence ID" value="NGQ89450.1"/>
    <property type="molecule type" value="Genomic_DNA"/>
</dbReference>
<dbReference type="PANTHER" id="PTHR43685">
    <property type="entry name" value="GLYCOSYLTRANSFERASE"/>
    <property type="match status" value="1"/>
</dbReference>
<gene>
    <name evidence="2" type="ORF">G5V65_00970</name>
</gene>
<dbReference type="PANTHER" id="PTHR43685:SF11">
    <property type="entry name" value="GLYCOSYLTRANSFERASE TAGX-RELATED"/>
    <property type="match status" value="1"/>
</dbReference>
<keyword evidence="2" id="KW-0808">Transferase</keyword>
<evidence type="ECO:0000259" key="1">
    <source>
        <dbReference type="Pfam" id="PF00535"/>
    </source>
</evidence>
<evidence type="ECO:0000313" key="3">
    <source>
        <dbReference type="Proteomes" id="UP000474758"/>
    </source>
</evidence>
<accession>A0A6M1TNQ4</accession>
<proteinExistence type="predicted"/>
<reference evidence="2 3" key="1">
    <citation type="submission" date="2020-02" db="EMBL/GenBank/DDBJ databases">
        <title>Rhodobacter translucens sp. nov., a novel bacterium isolated from activated sludge.</title>
        <authorList>
            <person name="Liu J."/>
        </authorList>
    </citation>
    <scope>NUCLEOTIDE SEQUENCE [LARGE SCALE GENOMIC DNA]</scope>
    <source>
        <strain evidence="2 3">HX-7-19</strain>
    </source>
</reference>
<organism evidence="2 3">
    <name type="scientific">Paragemmobacter kunshanensis</name>
    <dbReference type="NCBI Taxonomy" id="2583234"/>
    <lineage>
        <taxon>Bacteria</taxon>
        <taxon>Pseudomonadati</taxon>
        <taxon>Pseudomonadota</taxon>
        <taxon>Alphaproteobacteria</taxon>
        <taxon>Rhodobacterales</taxon>
        <taxon>Paracoccaceae</taxon>
        <taxon>Paragemmobacter</taxon>
    </lineage>
</organism>
<dbReference type="AlphaFoldDB" id="A0A6M1TNQ4"/>
<dbReference type="InterPro" id="IPR050834">
    <property type="entry name" value="Glycosyltransf_2"/>
</dbReference>
<name>A0A6M1TNQ4_9RHOB</name>
<feature type="domain" description="Glycosyltransferase 2-like" evidence="1">
    <location>
        <begin position="4"/>
        <end position="127"/>
    </location>
</feature>
<dbReference type="InterPro" id="IPR001173">
    <property type="entry name" value="Glyco_trans_2-like"/>
</dbReference>